<proteinExistence type="inferred from homology"/>
<comment type="catalytic activity">
    <reaction evidence="7">
        <text>ATP + H2O = ADP + phosphate + H(+)</text>
        <dbReference type="Rhea" id="RHEA:13065"/>
        <dbReference type="ChEBI" id="CHEBI:15377"/>
        <dbReference type="ChEBI" id="CHEBI:15378"/>
        <dbReference type="ChEBI" id="CHEBI:30616"/>
        <dbReference type="ChEBI" id="CHEBI:43474"/>
        <dbReference type="ChEBI" id="CHEBI:456216"/>
        <dbReference type="EC" id="3.6.4.13"/>
    </reaction>
</comment>
<dbReference type="InterPro" id="IPR014001">
    <property type="entry name" value="Helicase_ATP-bd"/>
</dbReference>
<sequence>MTSTGQAEEEAPSLFDPSLLGLDADIVDSGGSNTLIMEAHKSAKKKAHKDAAAPKEKMSKKGVSCEVKRKRKKLMELQERAAREARRLAVLDELKTHQLSAAEKAKMRAVADAGVRKKHREESVGLAKLETKKQKLAELAELSDGDVEGPRRPKEVRGAPKKTIAGVDTEGTLPSAPGRLREVLAPAKSKKPAGPTFPRIHVHRPLEIEKQRAHLPAVMMETEIVDCVMNAPQGVSIVCGDTGCGKSTQVPQFIYETGVTQYYGKLIGMTQPRRVAATSVARRIAEELGPDQDGTVGYQVRYDKSMSPDKMQLKVMTDGILMREIQSDFLLTKYCVIIIDEAHERSINCDILLGMISRAITMRMERNMAPLRLVIMSATLRLTDFTQNAELFPRPPPVVQIDARTHPVTVHFERRTEQEYVKAAVRKVRLIHAKLPRGSILVFVTGKSEIYEMCEALGAKPRSKREEHNQYIDSDQEDEESDDDEKEVPATDVSSSPETPVENARTEDSLTPASFKLSESEQVEQIILEKGCKKASGTGSGGHKGGSAAFTGSAFGSGRLVPIPLYAQMSTTKQAEAFRTPAENERHVIIATNVAETALTLPNIRYVVDTGREKKRVYRNDGVSVFKVGFCASSSADQRAGRAGRVGPGHCYRLYSGAVYGDTMPDFPVPEIASGQPLDDTVLMMAKMGIPRFRHFPWPTAPPAAAVLHAVTSLSELGAVRRIGISNDEVAITKTGEAISNFPVAPRHGCMLIHAGRLREGNNVEWRDVLVMVVCVVAALTVGDLFIPPPQEKKDEDKVKLPGWSKCNSDIEALLWSLGGYMWTKPADQDVYCVRHRLRSKALSEAVSLTRQLLAQMDHYLGLSDAERVSLCRPRPPTAKQLALVHECVTRGLIDHIACKSTLDSRSYLTRNHMVVYIHRESLYYRRRPSEFAYTEIVKASDSRGKNVARTCVAVDTEFLARLECPELIKRGSPLKMPPPFYSPSNDRVTAHFTPMYIPLEMPLPTVGIELSALDPLGLKVFACAILQGKVFPKLMKYRSSLSSEPTLEHARLLPMVESLRRYRCGSRRQLEKVWLDSPDVLRVECESWYKKSAHKAIERMWPPVD</sequence>
<dbReference type="Pfam" id="PF00271">
    <property type="entry name" value="Helicase_C"/>
    <property type="match status" value="1"/>
</dbReference>
<feature type="domain" description="Helicase C-terminal" evidence="10">
    <location>
        <begin position="496"/>
        <end position="689"/>
    </location>
</feature>
<feature type="domain" description="Helicase ATP-binding" evidence="9">
    <location>
        <begin position="227"/>
        <end position="398"/>
    </location>
</feature>
<organism evidence="11 12">
    <name type="scientific">Perkinsus olseni</name>
    <name type="common">Perkinsus atlanticus</name>
    <dbReference type="NCBI Taxonomy" id="32597"/>
    <lineage>
        <taxon>Eukaryota</taxon>
        <taxon>Sar</taxon>
        <taxon>Alveolata</taxon>
        <taxon>Perkinsozoa</taxon>
        <taxon>Perkinsea</taxon>
        <taxon>Perkinsida</taxon>
        <taxon>Perkinsidae</taxon>
        <taxon>Perkinsus</taxon>
    </lineage>
</organism>
<dbReference type="GO" id="GO:0005524">
    <property type="term" value="F:ATP binding"/>
    <property type="evidence" value="ECO:0007669"/>
    <property type="project" value="UniProtKB-KW"/>
</dbReference>
<evidence type="ECO:0000256" key="4">
    <source>
        <dbReference type="ARBA" id="ARBA00022801"/>
    </source>
</evidence>
<accession>A0A7J6P8R8</accession>
<comment type="similarity">
    <text evidence="1">Belongs to the DEAD box helicase family. DEAH subfamily.</text>
</comment>
<evidence type="ECO:0000256" key="2">
    <source>
        <dbReference type="ARBA" id="ARBA00012552"/>
    </source>
</evidence>
<dbReference type="AlphaFoldDB" id="A0A7J6P8R8"/>
<dbReference type="PANTHER" id="PTHR18934">
    <property type="entry name" value="ATP-DEPENDENT RNA HELICASE"/>
    <property type="match status" value="1"/>
</dbReference>
<dbReference type="InterPro" id="IPR001650">
    <property type="entry name" value="Helicase_C-like"/>
</dbReference>
<dbReference type="SMART" id="SM00490">
    <property type="entry name" value="HELICc"/>
    <property type="match status" value="1"/>
</dbReference>
<dbReference type="EC" id="3.6.4.13" evidence="2"/>
<evidence type="ECO:0000256" key="8">
    <source>
        <dbReference type="SAM" id="MobiDB-lite"/>
    </source>
</evidence>
<comment type="caution">
    <text evidence="11">The sequence shown here is derived from an EMBL/GenBank/DDBJ whole genome shotgun (WGS) entry which is preliminary data.</text>
</comment>
<dbReference type="GO" id="GO:0003723">
    <property type="term" value="F:RNA binding"/>
    <property type="evidence" value="ECO:0007669"/>
    <property type="project" value="TreeGrafter"/>
</dbReference>
<reference evidence="11 12" key="1">
    <citation type="submission" date="2020-04" db="EMBL/GenBank/DDBJ databases">
        <title>Perkinsus olseni comparative genomics.</title>
        <authorList>
            <person name="Bogema D.R."/>
        </authorList>
    </citation>
    <scope>NUCLEOTIDE SEQUENCE [LARGE SCALE GENOMIC DNA]</scope>
    <source>
        <strain evidence="11">00978-12</strain>
    </source>
</reference>
<dbReference type="SMART" id="SM00847">
    <property type="entry name" value="HA2"/>
    <property type="match status" value="1"/>
</dbReference>
<dbReference type="GO" id="GO:0000462">
    <property type="term" value="P:maturation of SSU-rRNA from tricistronic rRNA transcript (SSU-rRNA, 5.8S rRNA, LSU-rRNA)"/>
    <property type="evidence" value="ECO:0007669"/>
    <property type="project" value="TreeGrafter"/>
</dbReference>
<evidence type="ECO:0000313" key="12">
    <source>
        <dbReference type="Proteomes" id="UP000541610"/>
    </source>
</evidence>
<dbReference type="Gene3D" id="3.40.50.300">
    <property type="entry name" value="P-loop containing nucleotide triphosphate hydrolases"/>
    <property type="match status" value="2"/>
</dbReference>
<protein>
    <recommendedName>
        <fullName evidence="2">RNA helicase</fullName>
        <ecNumber evidence="2">3.6.4.13</ecNumber>
    </recommendedName>
</protein>
<dbReference type="Proteomes" id="UP000541610">
    <property type="component" value="Unassembled WGS sequence"/>
</dbReference>
<evidence type="ECO:0000256" key="5">
    <source>
        <dbReference type="ARBA" id="ARBA00022806"/>
    </source>
</evidence>
<evidence type="ECO:0000313" key="11">
    <source>
        <dbReference type="EMBL" id="KAF4692080.1"/>
    </source>
</evidence>
<keyword evidence="6" id="KW-0067">ATP-binding</keyword>
<gene>
    <name evidence="11" type="ORF">FOZ60_014215</name>
</gene>
<evidence type="ECO:0000256" key="6">
    <source>
        <dbReference type="ARBA" id="ARBA00022840"/>
    </source>
</evidence>
<dbReference type="CDD" id="cd18791">
    <property type="entry name" value="SF2_C_RHA"/>
    <property type="match status" value="1"/>
</dbReference>
<dbReference type="Pfam" id="PF23362">
    <property type="entry name" value="DHX37_C"/>
    <property type="match status" value="1"/>
</dbReference>
<dbReference type="GO" id="GO:0016787">
    <property type="term" value="F:hydrolase activity"/>
    <property type="evidence" value="ECO:0007669"/>
    <property type="project" value="UniProtKB-KW"/>
</dbReference>
<dbReference type="Gene3D" id="1.20.120.1080">
    <property type="match status" value="1"/>
</dbReference>
<dbReference type="SMART" id="SM00487">
    <property type="entry name" value="DEXDc"/>
    <property type="match status" value="1"/>
</dbReference>
<dbReference type="PROSITE" id="PS51192">
    <property type="entry name" value="HELICASE_ATP_BIND_1"/>
    <property type="match status" value="1"/>
</dbReference>
<dbReference type="FunFam" id="3.40.50.300:FF:000637">
    <property type="entry name" value="ATP-dependent RNA helicase DHX37/DHR1"/>
    <property type="match status" value="1"/>
</dbReference>
<dbReference type="SUPFAM" id="SSF52540">
    <property type="entry name" value="P-loop containing nucleoside triphosphate hydrolases"/>
    <property type="match status" value="1"/>
</dbReference>
<dbReference type="InterPro" id="IPR056371">
    <property type="entry name" value="DHX37-like_C"/>
</dbReference>
<dbReference type="InterPro" id="IPR007502">
    <property type="entry name" value="Helicase-assoc_dom"/>
</dbReference>
<feature type="compositionally biased region" description="Basic and acidic residues" evidence="8">
    <location>
        <begin position="49"/>
        <end position="59"/>
    </location>
</feature>
<feature type="compositionally biased region" description="Acidic residues" evidence="8">
    <location>
        <begin position="474"/>
        <end position="486"/>
    </location>
</feature>
<evidence type="ECO:0000256" key="3">
    <source>
        <dbReference type="ARBA" id="ARBA00022741"/>
    </source>
</evidence>
<evidence type="ECO:0000259" key="9">
    <source>
        <dbReference type="PROSITE" id="PS51192"/>
    </source>
</evidence>
<feature type="region of interest" description="Disordered" evidence="8">
    <location>
        <begin position="41"/>
        <end position="63"/>
    </location>
</feature>
<dbReference type="OrthoDB" id="10253254at2759"/>
<dbReference type="InterPro" id="IPR027417">
    <property type="entry name" value="P-loop_NTPase"/>
</dbReference>
<evidence type="ECO:0000259" key="10">
    <source>
        <dbReference type="PROSITE" id="PS51194"/>
    </source>
</evidence>
<dbReference type="PROSITE" id="PS51194">
    <property type="entry name" value="HELICASE_CTER"/>
    <property type="match status" value="1"/>
</dbReference>
<keyword evidence="3" id="KW-0547">Nucleotide-binding</keyword>
<keyword evidence="5" id="KW-0347">Helicase</keyword>
<keyword evidence="4" id="KW-0378">Hydrolase</keyword>
<feature type="region of interest" description="Disordered" evidence="8">
    <location>
        <begin position="461"/>
        <end position="516"/>
    </location>
</feature>
<evidence type="ECO:0000256" key="7">
    <source>
        <dbReference type="ARBA" id="ARBA00047984"/>
    </source>
</evidence>
<dbReference type="EMBL" id="JABANP010000066">
    <property type="protein sequence ID" value="KAF4692080.1"/>
    <property type="molecule type" value="Genomic_DNA"/>
</dbReference>
<dbReference type="Pfam" id="PF21010">
    <property type="entry name" value="HA2_C"/>
    <property type="match status" value="1"/>
</dbReference>
<evidence type="ECO:0000256" key="1">
    <source>
        <dbReference type="ARBA" id="ARBA00008792"/>
    </source>
</evidence>
<name>A0A7J6P8R8_PEROL</name>
<dbReference type="GO" id="GO:0003724">
    <property type="term" value="F:RNA helicase activity"/>
    <property type="evidence" value="ECO:0007669"/>
    <property type="project" value="UniProtKB-EC"/>
</dbReference>
<dbReference type="GO" id="GO:0005730">
    <property type="term" value="C:nucleolus"/>
    <property type="evidence" value="ECO:0007669"/>
    <property type="project" value="TreeGrafter"/>
</dbReference>
<dbReference type="PANTHER" id="PTHR18934:SF99">
    <property type="entry name" value="ATP-DEPENDENT RNA HELICASE DHX37-RELATED"/>
    <property type="match status" value="1"/>
</dbReference>